<dbReference type="CDD" id="cd04301">
    <property type="entry name" value="NAT_SF"/>
    <property type="match status" value="1"/>
</dbReference>
<dbReference type="AlphaFoldDB" id="A1ZDP4"/>
<comment type="caution">
    <text evidence="2">The sequence shown here is derived from an EMBL/GenBank/DDBJ whole genome shotgun (WGS) entry which is preliminary data.</text>
</comment>
<dbReference type="InterPro" id="IPR016181">
    <property type="entry name" value="Acyl_CoA_acyltransferase"/>
</dbReference>
<dbReference type="InterPro" id="IPR000182">
    <property type="entry name" value="GNAT_dom"/>
</dbReference>
<gene>
    <name evidence="2" type="ORF">M23134_05289</name>
</gene>
<protein>
    <submittedName>
        <fullName evidence="2">Acetyltransferase, gnat family</fullName>
    </submittedName>
</protein>
<keyword evidence="3" id="KW-1185">Reference proteome</keyword>
<feature type="domain" description="N-acetyltransferase" evidence="1">
    <location>
        <begin position="2"/>
        <end position="141"/>
    </location>
</feature>
<accession>A1ZDP4</accession>
<sequence>MIELKIINPIDHFAKVKDLLMQLNPNKQAAYIEETLKKMVMLDNYTCFGLYQAGELLGISSGWTTVRIYCGKHLELDNVIIDNRLQSKGLGKQFFSKIEDWALQNGYDAVGLTTYLSNARSHKFYFNQGYNILGFHFQKTN</sequence>
<evidence type="ECO:0000313" key="2">
    <source>
        <dbReference type="EMBL" id="EAY31783.1"/>
    </source>
</evidence>
<dbReference type="EMBL" id="AAWS01000002">
    <property type="protein sequence ID" value="EAY31783.1"/>
    <property type="molecule type" value="Genomic_DNA"/>
</dbReference>
<dbReference type="SUPFAM" id="SSF55729">
    <property type="entry name" value="Acyl-CoA N-acyltransferases (Nat)"/>
    <property type="match status" value="1"/>
</dbReference>
<dbReference type="GO" id="GO:0016747">
    <property type="term" value="F:acyltransferase activity, transferring groups other than amino-acyl groups"/>
    <property type="evidence" value="ECO:0007669"/>
    <property type="project" value="InterPro"/>
</dbReference>
<reference evidence="2 3" key="1">
    <citation type="submission" date="2007-01" db="EMBL/GenBank/DDBJ databases">
        <authorList>
            <person name="Haygood M."/>
            <person name="Podell S."/>
            <person name="Anderson C."/>
            <person name="Hopkinson B."/>
            <person name="Roe K."/>
            <person name="Barbeau K."/>
            <person name="Gaasterland T."/>
            <person name="Ferriera S."/>
            <person name="Johnson J."/>
            <person name="Kravitz S."/>
            <person name="Beeson K."/>
            <person name="Sutton G."/>
            <person name="Rogers Y.-H."/>
            <person name="Friedman R."/>
            <person name="Frazier M."/>
            <person name="Venter J.C."/>
        </authorList>
    </citation>
    <scope>NUCLEOTIDE SEQUENCE [LARGE SCALE GENOMIC DNA]</scope>
    <source>
        <strain evidence="2 3">ATCC 23134</strain>
    </source>
</reference>
<proteinExistence type="predicted"/>
<dbReference type="Proteomes" id="UP000004095">
    <property type="component" value="Unassembled WGS sequence"/>
</dbReference>
<dbReference type="Pfam" id="PF00583">
    <property type="entry name" value="Acetyltransf_1"/>
    <property type="match status" value="1"/>
</dbReference>
<evidence type="ECO:0000313" key="3">
    <source>
        <dbReference type="Proteomes" id="UP000004095"/>
    </source>
</evidence>
<keyword evidence="2" id="KW-0808">Transferase</keyword>
<evidence type="ECO:0000259" key="1">
    <source>
        <dbReference type="PROSITE" id="PS51186"/>
    </source>
</evidence>
<name>A1ZDP4_MICM2</name>
<dbReference type="OrthoDB" id="9805924at2"/>
<dbReference type="RefSeq" id="WP_002693673.1">
    <property type="nucleotide sequence ID" value="NZ_AAWS01000002.1"/>
</dbReference>
<dbReference type="PROSITE" id="PS51186">
    <property type="entry name" value="GNAT"/>
    <property type="match status" value="1"/>
</dbReference>
<dbReference type="eggNOG" id="COG0456">
    <property type="taxonomic scope" value="Bacteria"/>
</dbReference>
<dbReference type="Gene3D" id="3.40.630.30">
    <property type="match status" value="1"/>
</dbReference>
<organism evidence="2 3">
    <name type="scientific">Microscilla marina ATCC 23134</name>
    <dbReference type="NCBI Taxonomy" id="313606"/>
    <lineage>
        <taxon>Bacteria</taxon>
        <taxon>Pseudomonadati</taxon>
        <taxon>Bacteroidota</taxon>
        <taxon>Cytophagia</taxon>
        <taxon>Cytophagales</taxon>
        <taxon>Microscillaceae</taxon>
        <taxon>Microscilla</taxon>
    </lineage>
</organism>